<gene>
    <name evidence="5" type="ORF">ACFPQ9_22000</name>
</gene>
<reference evidence="6" key="1">
    <citation type="journal article" date="2019" name="Int. J. Syst. Evol. Microbiol.">
        <title>The Global Catalogue of Microorganisms (GCM) 10K type strain sequencing project: providing services to taxonomists for standard genome sequencing and annotation.</title>
        <authorList>
            <consortium name="The Broad Institute Genomics Platform"/>
            <consortium name="The Broad Institute Genome Sequencing Center for Infectious Disease"/>
            <person name="Wu L."/>
            <person name="Ma J."/>
        </authorList>
    </citation>
    <scope>NUCLEOTIDE SEQUENCE [LARGE SCALE GENOMIC DNA]</scope>
    <source>
        <strain evidence="6">KCTC 42586</strain>
    </source>
</reference>
<proteinExistence type="inferred from homology"/>
<accession>A0ABW0CMR1</accession>
<feature type="compositionally biased region" description="Basic residues" evidence="3">
    <location>
        <begin position="1"/>
        <end position="10"/>
    </location>
</feature>
<dbReference type="InterPro" id="IPR050559">
    <property type="entry name" value="P-Pant_transferase_sf"/>
</dbReference>
<protein>
    <submittedName>
        <fullName evidence="5">4'-phosphopantetheinyl transferase family protein</fullName>
    </submittedName>
</protein>
<dbReference type="Pfam" id="PF01648">
    <property type="entry name" value="ACPS"/>
    <property type="match status" value="1"/>
</dbReference>
<evidence type="ECO:0000256" key="2">
    <source>
        <dbReference type="ARBA" id="ARBA00022679"/>
    </source>
</evidence>
<dbReference type="EMBL" id="JBHSKM010000016">
    <property type="protein sequence ID" value="MFC5216521.1"/>
    <property type="molecule type" value="Genomic_DNA"/>
</dbReference>
<evidence type="ECO:0000256" key="3">
    <source>
        <dbReference type="SAM" id="MobiDB-lite"/>
    </source>
</evidence>
<feature type="region of interest" description="Disordered" evidence="3">
    <location>
        <begin position="1"/>
        <end position="41"/>
    </location>
</feature>
<dbReference type="GO" id="GO:0016740">
    <property type="term" value="F:transferase activity"/>
    <property type="evidence" value="ECO:0007669"/>
    <property type="project" value="UniProtKB-KW"/>
</dbReference>
<dbReference type="PANTHER" id="PTHR12215">
    <property type="entry name" value="PHOSPHOPANTETHEINE TRANSFERASE"/>
    <property type="match status" value="1"/>
</dbReference>
<dbReference type="Proteomes" id="UP001596263">
    <property type="component" value="Unassembled WGS sequence"/>
</dbReference>
<feature type="compositionally biased region" description="Polar residues" evidence="3">
    <location>
        <begin position="23"/>
        <end position="33"/>
    </location>
</feature>
<keyword evidence="2 5" id="KW-0808">Transferase</keyword>
<dbReference type="PANTHER" id="PTHR12215:SF10">
    <property type="entry name" value="L-AMINOADIPATE-SEMIALDEHYDE DEHYDROGENASE-PHOSPHOPANTETHEINYL TRANSFERASE"/>
    <property type="match status" value="1"/>
</dbReference>
<dbReference type="InterPro" id="IPR037143">
    <property type="entry name" value="4-PPantetheinyl_Trfase_dom_sf"/>
</dbReference>
<evidence type="ECO:0000313" key="6">
    <source>
        <dbReference type="Proteomes" id="UP001596263"/>
    </source>
</evidence>
<comment type="caution">
    <text evidence="5">The sequence shown here is derived from an EMBL/GenBank/DDBJ whole genome shotgun (WGS) entry which is preliminary data.</text>
</comment>
<organism evidence="5 6">
    <name type="scientific">Streptomyces coerulescens</name>
    <dbReference type="NCBI Taxonomy" id="29304"/>
    <lineage>
        <taxon>Bacteria</taxon>
        <taxon>Bacillati</taxon>
        <taxon>Actinomycetota</taxon>
        <taxon>Actinomycetes</taxon>
        <taxon>Kitasatosporales</taxon>
        <taxon>Streptomycetaceae</taxon>
        <taxon>Streptomyces</taxon>
    </lineage>
</organism>
<dbReference type="Gene3D" id="3.90.470.20">
    <property type="entry name" value="4'-phosphopantetheinyl transferase domain"/>
    <property type="match status" value="1"/>
</dbReference>
<feature type="domain" description="4'-phosphopantetheinyl transferase" evidence="4">
    <location>
        <begin position="157"/>
        <end position="218"/>
    </location>
</feature>
<comment type="similarity">
    <text evidence="1">Belongs to the P-Pant transferase superfamily. Gsp/Sfp/HetI/AcpT family.</text>
</comment>
<evidence type="ECO:0000313" key="5">
    <source>
        <dbReference type="EMBL" id="MFC5216521.1"/>
    </source>
</evidence>
<dbReference type="InterPro" id="IPR008278">
    <property type="entry name" value="4-PPantetheinyl_Trfase_dom"/>
</dbReference>
<dbReference type="SUPFAM" id="SSF56214">
    <property type="entry name" value="4'-phosphopantetheinyl transferase"/>
    <property type="match status" value="2"/>
</dbReference>
<dbReference type="RefSeq" id="WP_380855676.1">
    <property type="nucleotide sequence ID" value="NZ_JBHSKM010000016.1"/>
</dbReference>
<sequence length="328" mass="35210">MTNRRARTNRRTITDRGEDQALSLHSNSASHGTGSPRRPAPDAPVAVDLWLVRYPVQHSTGRRLAVAELDARERTRAAAFLRPPDALLYTAAHIALRRLLAAALGLTPEDVSYVREPCPGCGGPHGRPALRPGPAPVLHFSLSHSSGRALVALATAPVGVDIQRMPSAQATEVCVRRLHPGERAELEELPQDRRGPAFGQLWARKEAYLKGIGTGLERPAHADYLGTPGLGRWLRPPHWTVLDLPGGPAHTAAVAVLGTPAAPLPVRPLPMEWLYEGDAARVLTEIARLTGAVRVTEAAGVQDTAGVEGTDRVEGPVRLKETVKETLT</sequence>
<evidence type="ECO:0000259" key="4">
    <source>
        <dbReference type="Pfam" id="PF01648"/>
    </source>
</evidence>
<keyword evidence="6" id="KW-1185">Reference proteome</keyword>
<evidence type="ECO:0000256" key="1">
    <source>
        <dbReference type="ARBA" id="ARBA00010990"/>
    </source>
</evidence>
<name>A0ABW0CMR1_STRCD</name>